<evidence type="ECO:0000256" key="3">
    <source>
        <dbReference type="ARBA" id="ARBA00017228"/>
    </source>
</evidence>
<sequence>MHASLYLHIPFCDSKCGYCAFNSLANKNHLKTAYMQALHSQLLFKLQSFENLKITSLYIGGGTPSVLKAELYEPIFNAITPYLQSHAEVSIEANPNSLNYEWICTLKDFGVNRVSLGVQSFFPQKLQFLERNHQNSSTFEAINSLKRANIQKISIDLIYGTPLCNETLLQKEVQEAVSLGTSHISAYHLSIDEGSAFFKQKKKELSGEFAGFASMGHFVKTLLEKEGFLQYEISNFAKNSHFSYHNLSYWEQKPYIGVGAGAVGCIHNQRFYPQTKLENYIQNPLKEEIENLSEEDLELEGLFLGLRTSFGVSLDKIKNTKKLQILLKEKKVKEEEGKIIANDLFLGDEIALFLSE</sequence>
<dbReference type="CDD" id="cd01335">
    <property type="entry name" value="Radical_SAM"/>
    <property type="match status" value="1"/>
</dbReference>
<dbReference type="NCBIfam" id="TIGR00539">
    <property type="entry name" value="hemN_rel"/>
    <property type="match status" value="1"/>
</dbReference>
<dbReference type="Proteomes" id="UP000249746">
    <property type="component" value="Unassembled WGS sequence"/>
</dbReference>
<keyword evidence="13" id="KW-1185">Reference proteome</keyword>
<dbReference type="InterPro" id="IPR007197">
    <property type="entry name" value="rSAM"/>
</dbReference>
<evidence type="ECO:0000256" key="2">
    <source>
        <dbReference type="ARBA" id="ARBA00006100"/>
    </source>
</evidence>
<dbReference type="PROSITE" id="PS51918">
    <property type="entry name" value="RADICAL_SAM"/>
    <property type="match status" value="1"/>
</dbReference>
<evidence type="ECO:0000313" key="12">
    <source>
        <dbReference type="EMBL" id="PZT47530.1"/>
    </source>
</evidence>
<comment type="subcellular location">
    <subcellularLocation>
        <location evidence="10">Cytoplasm</location>
    </subcellularLocation>
</comment>
<dbReference type="GO" id="GO:0006779">
    <property type="term" value="P:porphyrin-containing compound biosynthetic process"/>
    <property type="evidence" value="ECO:0007669"/>
    <property type="project" value="InterPro"/>
</dbReference>
<dbReference type="InterPro" id="IPR006638">
    <property type="entry name" value="Elp3/MiaA/NifB-like_rSAM"/>
</dbReference>
<dbReference type="EMBL" id="NBIU01000030">
    <property type="protein sequence ID" value="PZT47530.1"/>
    <property type="molecule type" value="Genomic_DNA"/>
</dbReference>
<evidence type="ECO:0000256" key="9">
    <source>
        <dbReference type="ARBA" id="ARBA00023186"/>
    </source>
</evidence>
<keyword evidence="7 10" id="KW-0408">Iron</keyword>
<dbReference type="GO" id="GO:0046872">
    <property type="term" value="F:metal ion binding"/>
    <property type="evidence" value="ECO:0007669"/>
    <property type="project" value="UniProtKB-UniRule"/>
</dbReference>
<name>A0A2W6NEW2_9HELI</name>
<keyword evidence="5 10" id="KW-0949">S-adenosyl-L-methionine</keyword>
<evidence type="ECO:0000256" key="10">
    <source>
        <dbReference type="RuleBase" id="RU364116"/>
    </source>
</evidence>
<comment type="function">
    <text evidence="10">Probably acts as a heme chaperone, transferring heme to an unknown acceptor. Binds one molecule of heme per monomer, possibly covalently. Binds 1 [4Fe-4S] cluster. The cluster is coordinated with 3 cysteines and an exchangeable S-adenosyl-L-methionine.</text>
</comment>
<dbReference type="InterPro" id="IPR004559">
    <property type="entry name" value="HemW-like"/>
</dbReference>
<dbReference type="OrthoDB" id="9808022at2"/>
<keyword evidence="8 10" id="KW-0411">Iron-sulfur</keyword>
<reference evidence="12 13" key="1">
    <citation type="submission" date="2017-03" db="EMBL/GenBank/DDBJ databases">
        <title>Genomic and clinical evidence uncovers the enterohepatic species Helicobacter valdiviensis as a potential human intestinal pathogen.</title>
        <authorList>
            <person name="Fresia P."/>
            <person name="Jara R."/>
            <person name="Sierra R."/>
            <person name="Ferres I."/>
            <person name="Greif G."/>
            <person name="Iraola G."/>
            <person name="Collado L."/>
        </authorList>
    </citation>
    <scope>NUCLEOTIDE SEQUENCE [LARGE SCALE GENOMIC DNA]</scope>
    <source>
        <strain evidence="12 13">WBE14</strain>
    </source>
</reference>
<accession>A0A2W6NEW2</accession>
<dbReference type="SFLD" id="SFLDG01065">
    <property type="entry name" value="anaerobic_coproporphyrinogen-I"/>
    <property type="match status" value="1"/>
</dbReference>
<keyword evidence="9 10" id="KW-0143">Chaperone</keyword>
<dbReference type="SFLD" id="SFLDF00562">
    <property type="entry name" value="HemN-like__clustered_with_heat"/>
    <property type="match status" value="1"/>
</dbReference>
<evidence type="ECO:0000256" key="6">
    <source>
        <dbReference type="ARBA" id="ARBA00022723"/>
    </source>
</evidence>
<dbReference type="InterPro" id="IPR013785">
    <property type="entry name" value="Aldolase_TIM"/>
</dbReference>
<keyword evidence="4 10" id="KW-0349">Heme</keyword>
<dbReference type="Gene3D" id="3.20.20.70">
    <property type="entry name" value="Aldolase class I"/>
    <property type="match status" value="1"/>
</dbReference>
<dbReference type="Pfam" id="PF04055">
    <property type="entry name" value="Radical_SAM"/>
    <property type="match status" value="1"/>
</dbReference>
<dbReference type="GO" id="GO:0004109">
    <property type="term" value="F:coproporphyrinogen oxidase activity"/>
    <property type="evidence" value="ECO:0007669"/>
    <property type="project" value="InterPro"/>
</dbReference>
<dbReference type="RefSeq" id="WP_111230403.1">
    <property type="nucleotide sequence ID" value="NZ_NBIU01000030.1"/>
</dbReference>
<evidence type="ECO:0000259" key="11">
    <source>
        <dbReference type="PROSITE" id="PS51918"/>
    </source>
</evidence>
<comment type="similarity">
    <text evidence="2">Belongs to the anaerobic coproporphyrinogen-III oxidase family. HemW subfamily.</text>
</comment>
<evidence type="ECO:0000256" key="5">
    <source>
        <dbReference type="ARBA" id="ARBA00022691"/>
    </source>
</evidence>
<dbReference type="InterPro" id="IPR034505">
    <property type="entry name" value="Coproporphyrinogen-III_oxidase"/>
</dbReference>
<comment type="caution">
    <text evidence="12">The sequence shown here is derived from an EMBL/GenBank/DDBJ whole genome shotgun (WGS) entry which is preliminary data.</text>
</comment>
<evidence type="ECO:0000256" key="4">
    <source>
        <dbReference type="ARBA" id="ARBA00022617"/>
    </source>
</evidence>
<evidence type="ECO:0000313" key="13">
    <source>
        <dbReference type="Proteomes" id="UP000249746"/>
    </source>
</evidence>
<dbReference type="SFLD" id="SFLDS00029">
    <property type="entry name" value="Radical_SAM"/>
    <property type="match status" value="1"/>
</dbReference>
<keyword evidence="10" id="KW-0963">Cytoplasm</keyword>
<keyword evidence="6 10" id="KW-0479">Metal-binding</keyword>
<dbReference type="GO" id="GO:0051539">
    <property type="term" value="F:4 iron, 4 sulfur cluster binding"/>
    <property type="evidence" value="ECO:0007669"/>
    <property type="project" value="UniProtKB-UniRule"/>
</dbReference>
<evidence type="ECO:0000256" key="1">
    <source>
        <dbReference type="ARBA" id="ARBA00001966"/>
    </source>
</evidence>
<organism evidence="12 13">
    <name type="scientific">Helicobacter valdiviensis</name>
    <dbReference type="NCBI Taxonomy" id="1458358"/>
    <lineage>
        <taxon>Bacteria</taxon>
        <taxon>Pseudomonadati</taxon>
        <taxon>Campylobacterota</taxon>
        <taxon>Epsilonproteobacteria</taxon>
        <taxon>Campylobacterales</taxon>
        <taxon>Helicobacteraceae</taxon>
        <taxon>Helicobacter</taxon>
    </lineage>
</organism>
<dbReference type="PANTHER" id="PTHR13932:SF5">
    <property type="entry name" value="RADICAL S-ADENOSYL METHIONINE DOMAIN-CONTAINING PROTEIN 1, MITOCHONDRIAL"/>
    <property type="match status" value="1"/>
</dbReference>
<dbReference type="SUPFAM" id="SSF102114">
    <property type="entry name" value="Radical SAM enzymes"/>
    <property type="match status" value="1"/>
</dbReference>
<keyword evidence="10" id="KW-0004">4Fe-4S</keyword>
<dbReference type="AlphaFoldDB" id="A0A2W6NEW2"/>
<feature type="domain" description="Radical SAM core" evidence="11">
    <location>
        <begin position="1"/>
        <end position="229"/>
    </location>
</feature>
<gene>
    <name evidence="12" type="ORF">B6S12_08650</name>
</gene>
<protein>
    <recommendedName>
        <fullName evidence="3 10">Heme chaperone HemW</fullName>
    </recommendedName>
</protein>
<comment type="cofactor">
    <cofactor evidence="1">
        <name>[4Fe-4S] cluster</name>
        <dbReference type="ChEBI" id="CHEBI:49883"/>
    </cofactor>
</comment>
<dbReference type="PANTHER" id="PTHR13932">
    <property type="entry name" value="COPROPORPHYRINIGEN III OXIDASE"/>
    <property type="match status" value="1"/>
</dbReference>
<proteinExistence type="inferred from homology"/>
<evidence type="ECO:0000256" key="8">
    <source>
        <dbReference type="ARBA" id="ARBA00023014"/>
    </source>
</evidence>
<evidence type="ECO:0000256" key="7">
    <source>
        <dbReference type="ARBA" id="ARBA00023004"/>
    </source>
</evidence>
<dbReference type="InterPro" id="IPR058240">
    <property type="entry name" value="rSAM_sf"/>
</dbReference>
<dbReference type="GO" id="GO:0005737">
    <property type="term" value="C:cytoplasm"/>
    <property type="evidence" value="ECO:0007669"/>
    <property type="project" value="UniProtKB-SubCell"/>
</dbReference>
<dbReference type="SMART" id="SM00729">
    <property type="entry name" value="Elp3"/>
    <property type="match status" value="1"/>
</dbReference>